<sequence>MPAQAVPSNCSPGLTCLYGSEDYKTAGGVYRFEFGVPSIGALDNKVKSVYNYGRSCNARIYMDTNYTGRNLLIPRGGGYKTLDFYDGIYNWSHSVSSAKFVC</sequence>
<dbReference type="AlphaFoldDB" id="A0A3N4ZI08"/>
<dbReference type="Pfam" id="PF03995">
    <property type="entry name" value="Inhibitor_I36"/>
    <property type="match status" value="1"/>
</dbReference>
<protein>
    <submittedName>
        <fullName evidence="1">Peptidase inhibitor family I36</fullName>
    </submittedName>
</protein>
<accession>A0A3N4ZI08</accession>
<keyword evidence="2" id="KW-1185">Reference proteome</keyword>
<reference evidence="1 2" key="1">
    <citation type="submission" date="2018-11" db="EMBL/GenBank/DDBJ databases">
        <title>Sequencing the genomes of 1000 actinobacteria strains.</title>
        <authorList>
            <person name="Klenk H.-P."/>
        </authorList>
    </citation>
    <scope>NUCLEOTIDE SEQUENCE [LARGE SCALE GENOMIC DNA]</scope>
    <source>
        <strain evidence="1 2">DSM 15700</strain>
    </source>
</reference>
<comment type="caution">
    <text evidence="1">The sequence shown here is derived from an EMBL/GenBank/DDBJ whole genome shotgun (WGS) entry which is preliminary data.</text>
</comment>
<name>A0A3N4ZI08_9MICO</name>
<gene>
    <name evidence="1" type="ORF">EDD34_0091</name>
</gene>
<evidence type="ECO:0000313" key="1">
    <source>
        <dbReference type="EMBL" id="RPF19541.1"/>
    </source>
</evidence>
<dbReference type="Gene3D" id="2.60.20.10">
    <property type="entry name" value="Crystallins"/>
    <property type="match status" value="1"/>
</dbReference>
<evidence type="ECO:0000313" key="2">
    <source>
        <dbReference type="Proteomes" id="UP000280501"/>
    </source>
</evidence>
<organism evidence="1 2">
    <name type="scientific">Myceligenerans xiligouense</name>
    <dbReference type="NCBI Taxonomy" id="253184"/>
    <lineage>
        <taxon>Bacteria</taxon>
        <taxon>Bacillati</taxon>
        <taxon>Actinomycetota</taxon>
        <taxon>Actinomycetes</taxon>
        <taxon>Micrococcales</taxon>
        <taxon>Promicromonosporaceae</taxon>
        <taxon>Myceligenerans</taxon>
    </lineage>
</organism>
<dbReference type="EMBL" id="RKQZ01000001">
    <property type="protein sequence ID" value="RPF19541.1"/>
    <property type="molecule type" value="Genomic_DNA"/>
</dbReference>
<dbReference type="Proteomes" id="UP000280501">
    <property type="component" value="Unassembled WGS sequence"/>
</dbReference>
<proteinExistence type="predicted"/>